<dbReference type="RefSeq" id="WP_173057678.1">
    <property type="nucleotide sequence ID" value="NZ_BAABGO010000015.1"/>
</dbReference>
<evidence type="ECO:0008006" key="5">
    <source>
        <dbReference type="Google" id="ProtNLM"/>
    </source>
</evidence>
<dbReference type="PROSITE" id="PS51257">
    <property type="entry name" value="PROKAR_LIPOPROTEIN"/>
    <property type="match status" value="1"/>
</dbReference>
<gene>
    <name evidence="3" type="ORF">Phou_044670</name>
</gene>
<feature type="chain" id="PRO_5038614125" description="Lipoprotein" evidence="2">
    <location>
        <begin position="27"/>
        <end position="162"/>
    </location>
</feature>
<evidence type="ECO:0000256" key="2">
    <source>
        <dbReference type="SAM" id="SignalP"/>
    </source>
</evidence>
<proteinExistence type="predicted"/>
<organism evidence="3 4">
    <name type="scientific">Phytohabitans houttuyneae</name>
    <dbReference type="NCBI Taxonomy" id="1076126"/>
    <lineage>
        <taxon>Bacteria</taxon>
        <taxon>Bacillati</taxon>
        <taxon>Actinomycetota</taxon>
        <taxon>Actinomycetes</taxon>
        <taxon>Micromonosporales</taxon>
        <taxon>Micromonosporaceae</taxon>
    </lineage>
</organism>
<name>A0A6V8KF08_9ACTN</name>
<feature type="signal peptide" evidence="2">
    <location>
        <begin position="1"/>
        <end position="26"/>
    </location>
</feature>
<reference evidence="3 4" key="2">
    <citation type="submission" date="2020-03" db="EMBL/GenBank/DDBJ databases">
        <authorList>
            <person name="Ichikawa N."/>
            <person name="Kimura A."/>
            <person name="Kitahashi Y."/>
            <person name="Uohara A."/>
        </authorList>
    </citation>
    <scope>NUCLEOTIDE SEQUENCE [LARGE SCALE GENOMIC DNA]</scope>
    <source>
        <strain evidence="3 4">NBRC 108639</strain>
    </source>
</reference>
<dbReference type="AlphaFoldDB" id="A0A6V8KF08"/>
<feature type="compositionally biased region" description="Pro residues" evidence="1">
    <location>
        <begin position="23"/>
        <end position="32"/>
    </location>
</feature>
<dbReference type="Proteomes" id="UP000482800">
    <property type="component" value="Unassembled WGS sequence"/>
</dbReference>
<evidence type="ECO:0000256" key="1">
    <source>
        <dbReference type="SAM" id="MobiDB-lite"/>
    </source>
</evidence>
<comment type="caution">
    <text evidence="3">The sequence shown here is derived from an EMBL/GenBank/DDBJ whole genome shotgun (WGS) entry which is preliminary data.</text>
</comment>
<sequence>MKMAYGRLCVLAVLVLAGCTSPPAPTPGPSPSPSHTSVPVRATSAPPQAAGVTIERSGGFVGVDQSVTVDPDGRWTYYRNRAGAGGGTPVRGRLNEIQLADLQALLADPKLGTEAADPGECADGFVYKLVTGATRVEWADCGSGQPPTAVRVVELLSMSTPF</sequence>
<keyword evidence="2" id="KW-0732">Signal</keyword>
<evidence type="ECO:0000313" key="3">
    <source>
        <dbReference type="EMBL" id="GFJ80287.1"/>
    </source>
</evidence>
<evidence type="ECO:0000313" key="4">
    <source>
        <dbReference type="Proteomes" id="UP000482800"/>
    </source>
</evidence>
<accession>A0A6V8KF08</accession>
<keyword evidence="4" id="KW-1185">Reference proteome</keyword>
<protein>
    <recommendedName>
        <fullName evidence="5">Lipoprotein</fullName>
    </recommendedName>
</protein>
<reference evidence="3 4" key="1">
    <citation type="submission" date="2020-03" db="EMBL/GenBank/DDBJ databases">
        <title>Whole genome shotgun sequence of Phytohabitans houttuyneae NBRC 108639.</title>
        <authorList>
            <person name="Komaki H."/>
            <person name="Tamura T."/>
        </authorList>
    </citation>
    <scope>NUCLEOTIDE SEQUENCE [LARGE SCALE GENOMIC DNA]</scope>
    <source>
        <strain evidence="3 4">NBRC 108639</strain>
    </source>
</reference>
<feature type="region of interest" description="Disordered" evidence="1">
    <location>
        <begin position="23"/>
        <end position="47"/>
    </location>
</feature>
<dbReference type="EMBL" id="BLPF01000001">
    <property type="protein sequence ID" value="GFJ80287.1"/>
    <property type="molecule type" value="Genomic_DNA"/>
</dbReference>